<feature type="binding site" evidence="9">
    <location>
        <begin position="517"/>
        <end position="521"/>
    </location>
    <ligand>
        <name>NADP(+)</name>
        <dbReference type="ChEBI" id="CHEBI:58349"/>
    </ligand>
</feature>
<dbReference type="InterPro" id="IPR003097">
    <property type="entry name" value="CysJ-like_FAD-binding"/>
</dbReference>
<keyword evidence="7 9" id="KW-0521">NADP</keyword>
<dbReference type="InterPro" id="IPR001709">
    <property type="entry name" value="Flavoprot_Pyr_Nucl_cyt_Rdtase"/>
</dbReference>
<dbReference type="InterPro" id="IPR017927">
    <property type="entry name" value="FAD-bd_FR_type"/>
</dbReference>
<keyword evidence="4 9" id="KW-0285">Flavoprotein</keyword>
<comment type="similarity">
    <text evidence="9">In the C-terminal section; belongs to the flavoprotein pyridine nucleotide cytochrome reductase family.</text>
</comment>
<dbReference type="InterPro" id="IPR029039">
    <property type="entry name" value="Flavoprotein-like_sf"/>
</dbReference>
<dbReference type="GO" id="GO:0160246">
    <property type="term" value="F:NADPH-iron-sulfur [2Fe-2S] protein oxidoreductase activity"/>
    <property type="evidence" value="ECO:0007669"/>
    <property type="project" value="InterPro"/>
</dbReference>
<keyword evidence="3 9" id="KW-0963">Cytoplasm</keyword>
<comment type="catalytic activity">
    <reaction evidence="9">
        <text>2 oxidized [2Fe-2S]-[protein] + NADPH = 2 reduced [2Fe-2S]-[protein] + NADP(+) + H(+)</text>
        <dbReference type="Rhea" id="RHEA:67716"/>
        <dbReference type="Rhea" id="RHEA-COMP:17327"/>
        <dbReference type="Rhea" id="RHEA-COMP:17328"/>
        <dbReference type="ChEBI" id="CHEBI:15378"/>
        <dbReference type="ChEBI" id="CHEBI:33737"/>
        <dbReference type="ChEBI" id="CHEBI:33738"/>
        <dbReference type="ChEBI" id="CHEBI:57783"/>
        <dbReference type="ChEBI" id="CHEBI:58349"/>
    </reaction>
</comment>
<dbReference type="Pfam" id="PF00667">
    <property type="entry name" value="FAD_binding_1"/>
    <property type="match status" value="1"/>
</dbReference>
<name>A0AA39LWT8_9BILA</name>
<feature type="binding site" evidence="9">
    <location>
        <position position="137"/>
    </location>
    <ligand>
        <name>FMN</name>
        <dbReference type="ChEBI" id="CHEBI:58210"/>
    </ligand>
</feature>
<organism evidence="12 13">
    <name type="scientific">Steinernema hermaphroditum</name>
    <dbReference type="NCBI Taxonomy" id="289476"/>
    <lineage>
        <taxon>Eukaryota</taxon>
        <taxon>Metazoa</taxon>
        <taxon>Ecdysozoa</taxon>
        <taxon>Nematoda</taxon>
        <taxon>Chromadorea</taxon>
        <taxon>Rhabditida</taxon>
        <taxon>Tylenchina</taxon>
        <taxon>Panagrolaimomorpha</taxon>
        <taxon>Strongyloidoidea</taxon>
        <taxon>Steinernematidae</taxon>
        <taxon>Steinernema</taxon>
    </lineage>
</organism>
<comment type="subcellular location">
    <subcellularLocation>
        <location evidence="9">Cytoplasm</location>
    </subcellularLocation>
</comment>
<dbReference type="GO" id="GO:0016651">
    <property type="term" value="F:oxidoreductase activity, acting on NAD(P)H"/>
    <property type="evidence" value="ECO:0007669"/>
    <property type="project" value="UniProtKB-UniRule"/>
</dbReference>
<dbReference type="Proteomes" id="UP001175271">
    <property type="component" value="Unassembled WGS sequence"/>
</dbReference>
<evidence type="ECO:0000256" key="7">
    <source>
        <dbReference type="ARBA" id="ARBA00022857"/>
    </source>
</evidence>
<feature type="domain" description="Flavodoxin-like" evidence="10">
    <location>
        <begin position="11"/>
        <end position="155"/>
    </location>
</feature>
<comment type="similarity">
    <text evidence="9">In the N-terminal section; belongs to the flavodoxin family.</text>
</comment>
<dbReference type="InterPro" id="IPR001433">
    <property type="entry name" value="OxRdtase_FAD/NAD-bd"/>
</dbReference>
<keyword evidence="5 9" id="KW-0288">FMN</keyword>
<dbReference type="InterPro" id="IPR023173">
    <property type="entry name" value="NADPH_Cyt_P450_Rdtase_alpha"/>
</dbReference>
<evidence type="ECO:0000256" key="1">
    <source>
        <dbReference type="ARBA" id="ARBA00001917"/>
    </source>
</evidence>
<dbReference type="FunFam" id="3.40.50.80:FF:000032">
    <property type="entry name" value="NADPH-dependent diflavin oxidoreductase 1"/>
    <property type="match status" value="1"/>
</dbReference>
<dbReference type="PANTHER" id="PTHR19384:SF10">
    <property type="entry name" value="NADPH-DEPENDENT DIFLAVIN OXIDOREDUCTASE 1"/>
    <property type="match status" value="1"/>
</dbReference>
<dbReference type="AlphaFoldDB" id="A0AA39LWT8"/>
<dbReference type="EMBL" id="JAUCMV010000003">
    <property type="protein sequence ID" value="KAK0412503.1"/>
    <property type="molecule type" value="Genomic_DNA"/>
</dbReference>
<evidence type="ECO:0000313" key="13">
    <source>
        <dbReference type="Proteomes" id="UP001175271"/>
    </source>
</evidence>
<dbReference type="Pfam" id="PF00175">
    <property type="entry name" value="NAD_binding_1"/>
    <property type="match status" value="1"/>
</dbReference>
<dbReference type="SUPFAM" id="SSF52343">
    <property type="entry name" value="Ferredoxin reductase-like, C-terminal NADP-linked domain"/>
    <property type="match status" value="1"/>
</dbReference>
<dbReference type="PRINTS" id="PR00371">
    <property type="entry name" value="FPNCR"/>
</dbReference>
<feature type="binding site" evidence="9">
    <location>
        <position position="553"/>
    </location>
    <ligand>
        <name>NADP(+)</name>
        <dbReference type="ChEBI" id="CHEBI:58349"/>
    </ligand>
</feature>
<feature type="domain" description="FAD-binding FR-type" evidence="11">
    <location>
        <begin position="201"/>
        <end position="444"/>
    </location>
</feature>
<dbReference type="Gene3D" id="2.40.30.10">
    <property type="entry name" value="Translation factors"/>
    <property type="match status" value="1"/>
</dbReference>
<evidence type="ECO:0000259" key="11">
    <source>
        <dbReference type="PROSITE" id="PS51384"/>
    </source>
</evidence>
<accession>A0AA39LWT8</accession>
<evidence type="ECO:0000256" key="2">
    <source>
        <dbReference type="ARBA" id="ARBA00001974"/>
    </source>
</evidence>
<comment type="caution">
    <text evidence="12">The sequence shown here is derived from an EMBL/GenBank/DDBJ whole genome shotgun (WGS) entry which is preliminary data.</text>
</comment>
<dbReference type="GO" id="GO:0050660">
    <property type="term" value="F:flavin adenine dinucleotide binding"/>
    <property type="evidence" value="ECO:0007669"/>
    <property type="project" value="UniProtKB-UniRule"/>
</dbReference>
<feature type="binding site" evidence="9">
    <location>
        <begin position="102"/>
        <end position="111"/>
    </location>
    <ligand>
        <name>FMN</name>
        <dbReference type="ChEBI" id="CHEBI:58210"/>
    </ligand>
</feature>
<dbReference type="InterPro" id="IPR001094">
    <property type="entry name" value="Flavdoxin-like"/>
</dbReference>
<dbReference type="PROSITE" id="PS50902">
    <property type="entry name" value="FLAVODOXIN_LIKE"/>
    <property type="match status" value="1"/>
</dbReference>
<dbReference type="GO" id="GO:0010181">
    <property type="term" value="F:FMN binding"/>
    <property type="evidence" value="ECO:0007669"/>
    <property type="project" value="UniProtKB-UniRule"/>
</dbReference>
<dbReference type="InterPro" id="IPR039261">
    <property type="entry name" value="FNR_nucleotide-bd"/>
</dbReference>
<dbReference type="Gene3D" id="3.40.50.80">
    <property type="entry name" value="Nucleotide-binding domain of ferredoxin-NADP reductase (FNR) module"/>
    <property type="match status" value="1"/>
</dbReference>
<feature type="binding site" evidence="9">
    <location>
        <begin position="382"/>
        <end position="385"/>
    </location>
    <ligand>
        <name>FAD</name>
        <dbReference type="ChEBI" id="CHEBI:57692"/>
    </ligand>
</feature>
<dbReference type="PRINTS" id="PR00369">
    <property type="entry name" value="FLAVODOXIN"/>
</dbReference>
<dbReference type="Gene3D" id="3.40.50.360">
    <property type="match status" value="1"/>
</dbReference>
<comment type="cofactor">
    <cofactor evidence="1 9">
        <name>FMN</name>
        <dbReference type="ChEBI" id="CHEBI:58210"/>
    </cofactor>
</comment>
<comment type="similarity">
    <text evidence="9">Belongs to the NADPH-dependent diflavin oxidoreductase NDOR1 family.</text>
</comment>
<dbReference type="PANTHER" id="PTHR19384">
    <property type="entry name" value="NITRIC OXIDE SYNTHASE-RELATED"/>
    <property type="match status" value="1"/>
</dbReference>
<feature type="binding site" evidence="9">
    <location>
        <position position="350"/>
    </location>
    <ligand>
        <name>FAD</name>
        <dbReference type="ChEBI" id="CHEBI:57692"/>
    </ligand>
</feature>
<evidence type="ECO:0000256" key="9">
    <source>
        <dbReference type="HAMAP-Rule" id="MF_03178"/>
    </source>
</evidence>
<comment type="cofactor">
    <cofactor evidence="2 9">
        <name>FAD</name>
        <dbReference type="ChEBI" id="CHEBI:57692"/>
    </cofactor>
</comment>
<dbReference type="InterPro" id="IPR017938">
    <property type="entry name" value="Riboflavin_synthase-like_b-brl"/>
</dbReference>
<dbReference type="PROSITE" id="PS51384">
    <property type="entry name" value="FAD_FR"/>
    <property type="match status" value="1"/>
</dbReference>
<reference evidence="12" key="1">
    <citation type="submission" date="2023-06" db="EMBL/GenBank/DDBJ databases">
        <title>Genomic analysis of the entomopathogenic nematode Steinernema hermaphroditum.</title>
        <authorList>
            <person name="Schwarz E.M."/>
            <person name="Heppert J.K."/>
            <person name="Baniya A."/>
            <person name="Schwartz H.T."/>
            <person name="Tan C.-H."/>
            <person name="Antoshechkin I."/>
            <person name="Sternberg P.W."/>
            <person name="Goodrich-Blair H."/>
            <person name="Dillman A.R."/>
        </authorList>
    </citation>
    <scope>NUCLEOTIDE SEQUENCE</scope>
    <source>
        <strain evidence="12">PS9179</strain>
        <tissue evidence="12">Whole animal</tissue>
    </source>
</reference>
<sequence length="590" mass="66224">MVRESLPIESLLFIYVSETGTAQDCAESLWRDARLRSIPSRLVDIDDFDIESLLEEKFVVFVVATSGQGEMPVAMKTAWSQLLRRGLPADLLEDLSVAVFGLGDSSYQKFNFAAKKLFRRLEQLGAKTVLPLGLADDQHDLGVDGALDPWRTLLWKTIQEGGYFPTMKPDFNPSQLLPPKYEIRYCDESTSGATAATTNSTGFVQLDVIENKRVTAEDHFQDTRLVTFDNGAGALEYNPGDVLMVHPENPTETVDLALEVLGYSDHVLDRKFQLVPTDQNIQPPPSWLIGSVTTLRTCFKRLFDLQTIPKRSFLKMLAQLSSVEMEKEKLLEFASAEGLDDYLDYCYRPRRTIAELLRDFGPSVKNLPLERLFDLFASIRPRAFSIASCPVTHKGTIQILVGKVEYKVKKMAAVRRGLCSTYLARLSVGDRAFLKIRRGTFRWPSMERPILLVGPGTGVAPFRSILSYRGQEDAATHSVLFFGCRNSSKDFYFSDEWERIANASVFCAFSRDDPKRKVYVQHVMAEKALEVARILEENGSIFVAGSSGKMPEDVADCIAQIAEKHGGVPDGKVFVEKLEKCGRLQFETWS</sequence>
<proteinExistence type="inferred from homology"/>
<dbReference type="EC" id="1.18.1.-" evidence="9"/>
<keyword evidence="8 9" id="KW-0560">Oxidoreductase</keyword>
<evidence type="ECO:0000256" key="3">
    <source>
        <dbReference type="ARBA" id="ARBA00022490"/>
    </source>
</evidence>
<dbReference type="Pfam" id="PF00258">
    <property type="entry name" value="Flavodoxin_1"/>
    <property type="match status" value="1"/>
</dbReference>
<feature type="binding site" evidence="9">
    <location>
        <begin position="64"/>
        <end position="67"/>
    </location>
    <ligand>
        <name>FMN</name>
        <dbReference type="ChEBI" id="CHEBI:58210"/>
    </ligand>
</feature>
<feature type="binding site" evidence="9">
    <location>
        <position position="589"/>
    </location>
    <ligand>
        <name>FAD</name>
        <dbReference type="ChEBI" id="CHEBI:57692"/>
    </ligand>
</feature>
<evidence type="ECO:0000313" key="12">
    <source>
        <dbReference type="EMBL" id="KAK0412503.1"/>
    </source>
</evidence>
<feature type="binding site" evidence="9">
    <location>
        <begin position="417"/>
        <end position="420"/>
    </location>
    <ligand>
        <name>FAD</name>
        <dbReference type="ChEBI" id="CHEBI:57692"/>
    </ligand>
</feature>
<keyword evidence="6 9" id="KW-0274">FAD</keyword>
<evidence type="ECO:0000256" key="6">
    <source>
        <dbReference type="ARBA" id="ARBA00022827"/>
    </source>
</evidence>
<dbReference type="HAMAP" id="MF_03178">
    <property type="entry name" value="NDOR1"/>
    <property type="match status" value="1"/>
</dbReference>
<feature type="binding site" evidence="9">
    <location>
        <begin position="510"/>
        <end position="511"/>
    </location>
    <ligand>
        <name>NADP(+)</name>
        <dbReference type="ChEBI" id="CHEBI:58349"/>
    </ligand>
</feature>
<dbReference type="SUPFAM" id="SSF63380">
    <property type="entry name" value="Riboflavin synthase domain-like"/>
    <property type="match status" value="1"/>
</dbReference>
<evidence type="ECO:0000256" key="4">
    <source>
        <dbReference type="ARBA" id="ARBA00022630"/>
    </source>
</evidence>
<protein>
    <recommendedName>
        <fullName evidence="9">NADPH-dependent diflavin oxidoreductase 1</fullName>
        <ecNumber evidence="9">1.18.1.-</ecNumber>
    </recommendedName>
    <alternativeName>
        <fullName evidence="9">NADPH-dependent FMN and FAD-containing oxidoreductase</fullName>
    </alternativeName>
</protein>
<gene>
    <name evidence="12" type="ORF">QR680_006249</name>
</gene>
<dbReference type="InterPro" id="IPR028879">
    <property type="entry name" value="NDOR1"/>
</dbReference>
<dbReference type="Gene3D" id="1.20.990.10">
    <property type="entry name" value="NADPH-cytochrome p450 Reductase, Chain A, domain 3"/>
    <property type="match status" value="1"/>
</dbReference>
<evidence type="ECO:0000256" key="5">
    <source>
        <dbReference type="ARBA" id="ARBA00022643"/>
    </source>
</evidence>
<comment type="function">
    <text evidence="9">NADPH-dependent reductase which is a central component of the cytosolic iron-sulfur (Fe-S) protein assembly (CIA) machinery. Transfers electrons from NADPH via its FAD and FMN prosthetic groups to the [2Fe-2S] cluster of the anamorsin/DRE2 homolog, another key component of the CIA machinery. In turn, this reduced cluster provides electrons for assembly of cytosolic iron-sulfur cluster proteins.</text>
</comment>
<evidence type="ECO:0000259" key="10">
    <source>
        <dbReference type="PROSITE" id="PS50902"/>
    </source>
</evidence>
<feature type="binding site" evidence="9">
    <location>
        <position position="457"/>
    </location>
    <ligand>
        <name>NADP(+)</name>
        <dbReference type="ChEBI" id="CHEBI:58349"/>
    </ligand>
</feature>
<dbReference type="SUPFAM" id="SSF52218">
    <property type="entry name" value="Flavoproteins"/>
    <property type="match status" value="1"/>
</dbReference>
<dbReference type="InterPro" id="IPR008254">
    <property type="entry name" value="Flavodoxin/NO_synth"/>
</dbReference>
<keyword evidence="13" id="KW-1185">Reference proteome</keyword>
<dbReference type="GO" id="GO:0016226">
    <property type="term" value="P:iron-sulfur cluster assembly"/>
    <property type="evidence" value="ECO:0007669"/>
    <property type="project" value="UniProtKB-UniRule"/>
</dbReference>
<dbReference type="GO" id="GO:0050661">
    <property type="term" value="F:NADP binding"/>
    <property type="evidence" value="ECO:0007669"/>
    <property type="project" value="UniProtKB-UniRule"/>
</dbReference>
<dbReference type="GO" id="GO:0005829">
    <property type="term" value="C:cytosol"/>
    <property type="evidence" value="ECO:0007669"/>
    <property type="project" value="TreeGrafter"/>
</dbReference>
<dbReference type="FunFam" id="3.40.50.360:FF:000034">
    <property type="entry name" value="NADPH-dependent diflavin oxidoreductase 1"/>
    <property type="match status" value="1"/>
</dbReference>
<feature type="binding site" evidence="9">
    <location>
        <begin position="17"/>
        <end position="22"/>
    </location>
    <ligand>
        <name>FMN</name>
        <dbReference type="ChEBI" id="CHEBI:58210"/>
    </ligand>
</feature>
<evidence type="ECO:0000256" key="8">
    <source>
        <dbReference type="ARBA" id="ARBA00023002"/>
    </source>
</evidence>